<dbReference type="Gene3D" id="1.10.8.10">
    <property type="entry name" value="DNA helicase RuvA subunit, C-terminal domain"/>
    <property type="match status" value="1"/>
</dbReference>
<dbReference type="PROSITE" id="PS51140">
    <property type="entry name" value="CUE"/>
    <property type="match status" value="1"/>
</dbReference>
<dbReference type="GO" id="GO:0043130">
    <property type="term" value="F:ubiquitin binding"/>
    <property type="evidence" value="ECO:0007669"/>
    <property type="project" value="InterPro"/>
</dbReference>
<dbReference type="Proteomes" id="UP000269721">
    <property type="component" value="Unassembled WGS sequence"/>
</dbReference>
<keyword evidence="2" id="KW-0732">Signal</keyword>
<dbReference type="AlphaFoldDB" id="A0A4P9WDJ5"/>
<evidence type="ECO:0000313" key="4">
    <source>
        <dbReference type="EMBL" id="RKO89795.1"/>
    </source>
</evidence>
<gene>
    <name evidence="4" type="ORF">BDK51DRAFT_28138</name>
</gene>
<dbReference type="InterPro" id="IPR003892">
    <property type="entry name" value="CUE"/>
</dbReference>
<feature type="domain" description="CUE" evidence="3">
    <location>
        <begin position="40"/>
        <end position="82"/>
    </location>
</feature>
<evidence type="ECO:0000256" key="2">
    <source>
        <dbReference type="SAM" id="SignalP"/>
    </source>
</evidence>
<reference evidence="5" key="1">
    <citation type="journal article" date="2018" name="Nat. Microbiol.">
        <title>Leveraging single-cell genomics to expand the fungal tree of life.</title>
        <authorList>
            <person name="Ahrendt S.R."/>
            <person name="Quandt C.A."/>
            <person name="Ciobanu D."/>
            <person name="Clum A."/>
            <person name="Salamov A."/>
            <person name="Andreopoulos B."/>
            <person name="Cheng J.F."/>
            <person name="Woyke T."/>
            <person name="Pelin A."/>
            <person name="Henrissat B."/>
            <person name="Reynolds N.K."/>
            <person name="Benny G.L."/>
            <person name="Smith M.E."/>
            <person name="James T.Y."/>
            <person name="Grigoriev I.V."/>
        </authorList>
    </citation>
    <scope>NUCLEOTIDE SEQUENCE [LARGE SCALE GENOMIC DNA]</scope>
</reference>
<dbReference type="EMBL" id="KZ995881">
    <property type="protein sequence ID" value="RKO89795.1"/>
    <property type="molecule type" value="Genomic_DNA"/>
</dbReference>
<evidence type="ECO:0000313" key="5">
    <source>
        <dbReference type="Proteomes" id="UP000269721"/>
    </source>
</evidence>
<dbReference type="OrthoDB" id="3824970at2759"/>
<proteinExistence type="predicted"/>
<protein>
    <recommendedName>
        <fullName evidence="3">CUE domain-containing protein</fullName>
    </recommendedName>
</protein>
<feature type="compositionally biased region" description="Polar residues" evidence="1">
    <location>
        <begin position="252"/>
        <end position="270"/>
    </location>
</feature>
<feature type="compositionally biased region" description="Basic and acidic residues" evidence="1">
    <location>
        <begin position="335"/>
        <end position="351"/>
    </location>
</feature>
<feature type="signal peptide" evidence="2">
    <location>
        <begin position="1"/>
        <end position="24"/>
    </location>
</feature>
<sequence length="351" mass="37913">MATDTATLIISVALLFLFFKCTPATKTPANRGGRTPGFGACKGAVDLVQNMFPRFPRTVIEADLARTGSVETTCENILSGVLVPLTPARTALQGRSKGGASYQRNPVHHPQKRKQVVAVGGGQDGKEEPNELDALAIAVGVHRGRNATLGAIAVEGEGALVPSLGLLPFELHARHRIPIAAVMHSARGFWLRNRIISSLHIWLPVITAFGCRRLVRSGGGAARLRETWGADWSCHAQPRRRSHHGDIDEAQGSANRTIVVSGSGRGSFTQRAPARQRDRHRASPPPTSGAGRIRDYERIKKCNRGSAPFGIKQRGTPQRAQRATRLLGENPAEDLGVHEQAREEERPVVAP</sequence>
<feature type="chain" id="PRO_5020205951" description="CUE domain-containing protein" evidence="2">
    <location>
        <begin position="25"/>
        <end position="351"/>
    </location>
</feature>
<evidence type="ECO:0000256" key="1">
    <source>
        <dbReference type="SAM" id="MobiDB-lite"/>
    </source>
</evidence>
<name>A0A4P9WDJ5_9FUNG</name>
<feature type="region of interest" description="Disordered" evidence="1">
    <location>
        <begin position="238"/>
        <end position="351"/>
    </location>
</feature>
<dbReference type="Pfam" id="PF02845">
    <property type="entry name" value="CUE"/>
    <property type="match status" value="1"/>
</dbReference>
<evidence type="ECO:0000259" key="3">
    <source>
        <dbReference type="PROSITE" id="PS51140"/>
    </source>
</evidence>
<dbReference type="CDD" id="cd14424">
    <property type="entry name" value="CUE_Cue1p_like"/>
    <property type="match status" value="1"/>
</dbReference>
<dbReference type="SMART" id="SM00546">
    <property type="entry name" value="CUE"/>
    <property type="match status" value="1"/>
</dbReference>
<organism evidence="4 5">
    <name type="scientific">Blyttiomyces helicus</name>
    <dbReference type="NCBI Taxonomy" id="388810"/>
    <lineage>
        <taxon>Eukaryota</taxon>
        <taxon>Fungi</taxon>
        <taxon>Fungi incertae sedis</taxon>
        <taxon>Chytridiomycota</taxon>
        <taxon>Chytridiomycota incertae sedis</taxon>
        <taxon>Chytridiomycetes</taxon>
        <taxon>Chytridiomycetes incertae sedis</taxon>
        <taxon>Blyttiomyces</taxon>
    </lineage>
</organism>
<keyword evidence="5" id="KW-1185">Reference proteome</keyword>
<accession>A0A4P9WDJ5</accession>